<reference evidence="2 3" key="1">
    <citation type="submission" date="2021-11" db="EMBL/GenBank/DDBJ databases">
        <title>Black yeast isolated from Biological Soil Crust.</title>
        <authorList>
            <person name="Kurbessoian T."/>
        </authorList>
    </citation>
    <scope>NUCLEOTIDE SEQUENCE [LARGE SCALE GENOMIC DNA]</scope>
    <source>
        <strain evidence="2 3">CCFEE 5522</strain>
    </source>
</reference>
<feature type="domain" description="BTB" evidence="1">
    <location>
        <begin position="22"/>
        <end position="94"/>
    </location>
</feature>
<gene>
    <name evidence="2" type="ORF">LTR36_003967</name>
</gene>
<dbReference type="PROSITE" id="PS50097">
    <property type="entry name" value="BTB"/>
    <property type="match status" value="1"/>
</dbReference>
<dbReference type="Proteomes" id="UP001324427">
    <property type="component" value="Unassembled WGS sequence"/>
</dbReference>
<dbReference type="EMBL" id="JAVFHQ010000023">
    <property type="protein sequence ID" value="KAK4544718.1"/>
    <property type="molecule type" value="Genomic_DNA"/>
</dbReference>
<dbReference type="SUPFAM" id="SSF54695">
    <property type="entry name" value="POZ domain"/>
    <property type="match status" value="1"/>
</dbReference>
<organism evidence="2 3">
    <name type="scientific">Oleoguttula mirabilis</name>
    <dbReference type="NCBI Taxonomy" id="1507867"/>
    <lineage>
        <taxon>Eukaryota</taxon>
        <taxon>Fungi</taxon>
        <taxon>Dikarya</taxon>
        <taxon>Ascomycota</taxon>
        <taxon>Pezizomycotina</taxon>
        <taxon>Dothideomycetes</taxon>
        <taxon>Dothideomycetidae</taxon>
        <taxon>Mycosphaerellales</taxon>
        <taxon>Teratosphaeriaceae</taxon>
        <taxon>Oleoguttula</taxon>
    </lineage>
</organism>
<name>A0AAV9JHN7_9PEZI</name>
<dbReference type="InterPro" id="IPR000210">
    <property type="entry name" value="BTB/POZ_dom"/>
</dbReference>
<evidence type="ECO:0000259" key="1">
    <source>
        <dbReference type="PROSITE" id="PS50097"/>
    </source>
</evidence>
<keyword evidence="3" id="KW-1185">Reference proteome</keyword>
<accession>A0AAV9JHN7</accession>
<dbReference type="CDD" id="cd18186">
    <property type="entry name" value="BTB_POZ_ZBTB_KLHL-like"/>
    <property type="match status" value="1"/>
</dbReference>
<dbReference type="InterPro" id="IPR011333">
    <property type="entry name" value="SKP1/BTB/POZ_sf"/>
</dbReference>
<dbReference type="Pfam" id="PF00651">
    <property type="entry name" value="BTB"/>
    <property type="match status" value="1"/>
</dbReference>
<proteinExistence type="predicted"/>
<dbReference type="AlphaFoldDB" id="A0AAV9JHN7"/>
<protein>
    <recommendedName>
        <fullName evidence="1">BTB domain-containing protein</fullName>
    </recommendedName>
</protein>
<sequence>MALVTHELGLGLASLFHSSNFSDLTIICGKYTFKVHKVIVCVQSEYFNVACRKGTFKEGESGIIQLKAVDSEGGEDDGSCDDPEIIQLMVAFFYYQGYTGEPMEFKGLERTAVKDAPSPEINLVLHAKVFATAIKYQVPALAAAASEKFERAAERHYNHADFAEAIRIVYGSTPDDVTELRDIVVDTLLQQKGLLQKPEIKSSIESINGLACKLLAKTWQANEFNPVGSTTAPAPYACKYCCNVVRRNVCCATCGSCGNEWIYCGDCQSGLTQFKCWYCRNGVSCVAQKA</sequence>
<dbReference type="PANTHER" id="PTHR47843">
    <property type="entry name" value="BTB DOMAIN-CONTAINING PROTEIN-RELATED"/>
    <property type="match status" value="1"/>
</dbReference>
<comment type="caution">
    <text evidence="2">The sequence shown here is derived from an EMBL/GenBank/DDBJ whole genome shotgun (WGS) entry which is preliminary data.</text>
</comment>
<evidence type="ECO:0000313" key="3">
    <source>
        <dbReference type="Proteomes" id="UP001324427"/>
    </source>
</evidence>
<dbReference type="Gene3D" id="3.30.710.10">
    <property type="entry name" value="Potassium Channel Kv1.1, Chain A"/>
    <property type="match status" value="1"/>
</dbReference>
<dbReference type="PANTHER" id="PTHR47843:SF5">
    <property type="entry name" value="BTB_POZ DOMAIN PROTEIN"/>
    <property type="match status" value="1"/>
</dbReference>
<evidence type="ECO:0000313" key="2">
    <source>
        <dbReference type="EMBL" id="KAK4544718.1"/>
    </source>
</evidence>